<sequence>MELKRGIARALEYLHLNTKVHNIIPNSNLKCSNVLLGKNERVLVADYGLSALIAQPIAAQCMVAYKSPDSSYARKVTVQSDVWSCGCILIELLTGKLSALSAPSGVCFWDLCSWVERAVREG</sequence>
<gene>
    <name evidence="1" type="ORF">L6164_032572</name>
</gene>
<dbReference type="EMBL" id="CM039438">
    <property type="protein sequence ID" value="KAI4299080.1"/>
    <property type="molecule type" value="Genomic_DNA"/>
</dbReference>
<dbReference type="Proteomes" id="UP000828941">
    <property type="component" value="Chromosome 13"/>
</dbReference>
<name>A0ACB9KP41_BAUVA</name>
<evidence type="ECO:0000313" key="2">
    <source>
        <dbReference type="Proteomes" id="UP000828941"/>
    </source>
</evidence>
<accession>A0ACB9KP41</accession>
<evidence type="ECO:0000313" key="1">
    <source>
        <dbReference type="EMBL" id="KAI4299080.1"/>
    </source>
</evidence>
<organism evidence="1 2">
    <name type="scientific">Bauhinia variegata</name>
    <name type="common">Purple orchid tree</name>
    <name type="synonym">Phanera variegata</name>
    <dbReference type="NCBI Taxonomy" id="167791"/>
    <lineage>
        <taxon>Eukaryota</taxon>
        <taxon>Viridiplantae</taxon>
        <taxon>Streptophyta</taxon>
        <taxon>Embryophyta</taxon>
        <taxon>Tracheophyta</taxon>
        <taxon>Spermatophyta</taxon>
        <taxon>Magnoliopsida</taxon>
        <taxon>eudicotyledons</taxon>
        <taxon>Gunneridae</taxon>
        <taxon>Pentapetalae</taxon>
        <taxon>rosids</taxon>
        <taxon>fabids</taxon>
        <taxon>Fabales</taxon>
        <taxon>Fabaceae</taxon>
        <taxon>Cercidoideae</taxon>
        <taxon>Cercideae</taxon>
        <taxon>Bauhiniinae</taxon>
        <taxon>Bauhinia</taxon>
    </lineage>
</organism>
<proteinExistence type="predicted"/>
<keyword evidence="2" id="KW-1185">Reference proteome</keyword>
<reference evidence="1 2" key="1">
    <citation type="journal article" date="2022" name="DNA Res.">
        <title>Chromosomal-level genome assembly of the orchid tree Bauhinia variegata (Leguminosae; Cercidoideae) supports the allotetraploid origin hypothesis of Bauhinia.</title>
        <authorList>
            <person name="Zhong Y."/>
            <person name="Chen Y."/>
            <person name="Zheng D."/>
            <person name="Pang J."/>
            <person name="Liu Y."/>
            <person name="Luo S."/>
            <person name="Meng S."/>
            <person name="Qian L."/>
            <person name="Wei D."/>
            <person name="Dai S."/>
            <person name="Zhou R."/>
        </authorList>
    </citation>
    <scope>NUCLEOTIDE SEQUENCE [LARGE SCALE GENOMIC DNA]</scope>
    <source>
        <strain evidence="1">BV-YZ2020</strain>
    </source>
</reference>
<comment type="caution">
    <text evidence="1">The sequence shown here is derived from an EMBL/GenBank/DDBJ whole genome shotgun (WGS) entry which is preliminary data.</text>
</comment>
<protein>
    <submittedName>
        <fullName evidence="1">Uncharacterized protein</fullName>
    </submittedName>
</protein>